<dbReference type="EMBL" id="LT629701">
    <property type="protein sequence ID" value="SDN06845.1"/>
    <property type="molecule type" value="Genomic_DNA"/>
</dbReference>
<dbReference type="CDD" id="cd16917">
    <property type="entry name" value="HATPase_UhpB-NarQ-NarX-like"/>
    <property type="match status" value="1"/>
</dbReference>
<keyword evidence="8" id="KW-0902">Two-component regulatory system</keyword>
<dbReference type="PANTHER" id="PTHR24421:SF10">
    <property type="entry name" value="NITRATE_NITRITE SENSOR PROTEIN NARQ"/>
    <property type="match status" value="1"/>
</dbReference>
<evidence type="ECO:0000256" key="8">
    <source>
        <dbReference type="ARBA" id="ARBA00023012"/>
    </source>
</evidence>
<evidence type="ECO:0000256" key="3">
    <source>
        <dbReference type="ARBA" id="ARBA00022553"/>
    </source>
</evidence>
<keyword evidence="6 13" id="KW-0418">Kinase</keyword>
<dbReference type="OrthoDB" id="227596at2"/>
<dbReference type="GO" id="GO:0016020">
    <property type="term" value="C:membrane"/>
    <property type="evidence" value="ECO:0007669"/>
    <property type="project" value="InterPro"/>
</dbReference>
<evidence type="ECO:0000256" key="7">
    <source>
        <dbReference type="ARBA" id="ARBA00022840"/>
    </source>
</evidence>
<dbReference type="eggNOG" id="COG4585">
    <property type="taxonomic scope" value="Bacteria"/>
</dbReference>
<evidence type="ECO:0000259" key="12">
    <source>
        <dbReference type="Pfam" id="PF07730"/>
    </source>
</evidence>
<keyword evidence="9" id="KW-0175">Coiled coil</keyword>
<dbReference type="AlphaFoldDB" id="A0A1G9YEE1"/>
<dbReference type="Gene3D" id="3.30.565.10">
    <property type="entry name" value="Histidine kinase-like ATPase, C-terminal domain"/>
    <property type="match status" value="1"/>
</dbReference>
<evidence type="ECO:0000259" key="11">
    <source>
        <dbReference type="Pfam" id="PF02518"/>
    </source>
</evidence>
<keyword evidence="10" id="KW-0472">Membrane</keyword>
<feature type="coiled-coil region" evidence="9">
    <location>
        <begin position="165"/>
        <end position="192"/>
    </location>
</feature>
<feature type="domain" description="Signal transduction histidine kinase subgroup 3 dimerisation and phosphoacceptor" evidence="12">
    <location>
        <begin position="197"/>
        <end position="260"/>
    </location>
</feature>
<dbReference type="PANTHER" id="PTHR24421">
    <property type="entry name" value="NITRATE/NITRITE SENSOR PROTEIN NARX-RELATED"/>
    <property type="match status" value="1"/>
</dbReference>
<proteinExistence type="predicted"/>
<dbReference type="GO" id="GO:0000155">
    <property type="term" value="F:phosphorelay sensor kinase activity"/>
    <property type="evidence" value="ECO:0007669"/>
    <property type="project" value="InterPro"/>
</dbReference>
<dbReference type="Pfam" id="PF07730">
    <property type="entry name" value="HisKA_3"/>
    <property type="match status" value="1"/>
</dbReference>
<evidence type="ECO:0000313" key="13">
    <source>
        <dbReference type="EMBL" id="SDN06845.1"/>
    </source>
</evidence>
<evidence type="ECO:0000256" key="10">
    <source>
        <dbReference type="SAM" id="Phobius"/>
    </source>
</evidence>
<feature type="transmembrane region" description="Helical" evidence="10">
    <location>
        <begin position="12"/>
        <end position="34"/>
    </location>
</feature>
<dbReference type="Proteomes" id="UP000183376">
    <property type="component" value="Chromosome I"/>
</dbReference>
<evidence type="ECO:0000256" key="6">
    <source>
        <dbReference type="ARBA" id="ARBA00022777"/>
    </source>
</evidence>
<feature type="transmembrane region" description="Helical" evidence="10">
    <location>
        <begin position="147"/>
        <end position="167"/>
    </location>
</feature>
<evidence type="ECO:0000256" key="2">
    <source>
        <dbReference type="ARBA" id="ARBA00012438"/>
    </source>
</evidence>
<keyword evidence="10" id="KW-0812">Transmembrane</keyword>
<comment type="catalytic activity">
    <reaction evidence="1">
        <text>ATP + protein L-histidine = ADP + protein N-phospho-L-histidine.</text>
        <dbReference type="EC" id="2.7.13.3"/>
    </reaction>
</comment>
<evidence type="ECO:0000256" key="1">
    <source>
        <dbReference type="ARBA" id="ARBA00000085"/>
    </source>
</evidence>
<dbReference type="Pfam" id="PF02518">
    <property type="entry name" value="HATPase_c"/>
    <property type="match status" value="1"/>
</dbReference>
<keyword evidence="4" id="KW-0808">Transferase</keyword>
<dbReference type="InterPro" id="IPR036890">
    <property type="entry name" value="HATPase_C_sf"/>
</dbReference>
<accession>A0A1G9YEE1</accession>
<dbReference type="STRING" id="211114.SAMN04489726_4743"/>
<feature type="transmembrane region" description="Helical" evidence="10">
    <location>
        <begin position="40"/>
        <end position="58"/>
    </location>
</feature>
<organism evidence="13 14">
    <name type="scientific">Allokutzneria albata</name>
    <name type="common">Kibdelosporangium albatum</name>
    <dbReference type="NCBI Taxonomy" id="211114"/>
    <lineage>
        <taxon>Bacteria</taxon>
        <taxon>Bacillati</taxon>
        <taxon>Actinomycetota</taxon>
        <taxon>Actinomycetes</taxon>
        <taxon>Pseudonocardiales</taxon>
        <taxon>Pseudonocardiaceae</taxon>
        <taxon>Allokutzneria</taxon>
    </lineage>
</organism>
<dbReference type="InterPro" id="IPR011712">
    <property type="entry name" value="Sig_transdc_His_kin_sub3_dim/P"/>
</dbReference>
<dbReference type="InterPro" id="IPR003594">
    <property type="entry name" value="HATPase_dom"/>
</dbReference>
<dbReference type="GO" id="GO:0005524">
    <property type="term" value="F:ATP binding"/>
    <property type="evidence" value="ECO:0007669"/>
    <property type="project" value="UniProtKB-KW"/>
</dbReference>
<protein>
    <recommendedName>
        <fullName evidence="2">histidine kinase</fullName>
        <ecNumber evidence="2">2.7.13.3</ecNumber>
    </recommendedName>
</protein>
<evidence type="ECO:0000256" key="4">
    <source>
        <dbReference type="ARBA" id="ARBA00022679"/>
    </source>
</evidence>
<dbReference type="SUPFAM" id="SSF55874">
    <property type="entry name" value="ATPase domain of HSP90 chaperone/DNA topoisomerase II/histidine kinase"/>
    <property type="match status" value="1"/>
</dbReference>
<sequence>MKRPLWSNWREFAFDVAPLATVVTVIGTVVFLAGIPLSMVLWYSVALDVLVCVALLLFRRTHPQLCLAVTTGTALVMLGCELLWPGVMVSPHDPTRPWLSLGTPFAIYSAMKYSDRKWPSWVMTVVMLVIAWRPWQFIPMESPYFDVRPSAVLYTILPAVIGLYNGARRRLIQALTERAERAEREQDLLAEQARADERVKLATEMHDVVTHRLSLMVLQAGALRITATDEATRTAAEELRAAGCQALEELRDLVGVLRSGPRTDEVIPEDGTNSATLDLTALIEESRSVGVQTELIEDGNPLLASPVVGRTAYRVVQEALTNARKHAPGAWVRVYVRYSGDRLRLVIRNSAARSPLDPSLIGSGSGSGLLGLKQRVELVHGRLRAGPTDSGGFEVDAILPAYVPTAGGQHDEP</sequence>
<feature type="transmembrane region" description="Helical" evidence="10">
    <location>
        <begin position="118"/>
        <end position="135"/>
    </location>
</feature>
<evidence type="ECO:0000256" key="9">
    <source>
        <dbReference type="SAM" id="Coils"/>
    </source>
</evidence>
<dbReference type="RefSeq" id="WP_030427783.1">
    <property type="nucleotide sequence ID" value="NZ_JOEF01000002.1"/>
</dbReference>
<feature type="domain" description="Histidine kinase/HSP90-like ATPase" evidence="11">
    <location>
        <begin position="311"/>
        <end position="401"/>
    </location>
</feature>
<keyword evidence="14" id="KW-1185">Reference proteome</keyword>
<dbReference type="GO" id="GO:0046983">
    <property type="term" value="F:protein dimerization activity"/>
    <property type="evidence" value="ECO:0007669"/>
    <property type="project" value="InterPro"/>
</dbReference>
<feature type="transmembrane region" description="Helical" evidence="10">
    <location>
        <begin position="65"/>
        <end position="84"/>
    </location>
</feature>
<name>A0A1G9YEE1_ALLAB</name>
<dbReference type="EC" id="2.7.13.3" evidence="2"/>
<gene>
    <name evidence="13" type="ORF">SAMN04489726_4743</name>
</gene>
<evidence type="ECO:0000256" key="5">
    <source>
        <dbReference type="ARBA" id="ARBA00022741"/>
    </source>
</evidence>
<dbReference type="InterPro" id="IPR050482">
    <property type="entry name" value="Sensor_HK_TwoCompSys"/>
</dbReference>
<dbReference type="Gene3D" id="1.20.5.1930">
    <property type="match status" value="1"/>
</dbReference>
<evidence type="ECO:0000313" key="14">
    <source>
        <dbReference type="Proteomes" id="UP000183376"/>
    </source>
</evidence>
<reference evidence="13 14" key="1">
    <citation type="submission" date="2016-10" db="EMBL/GenBank/DDBJ databases">
        <authorList>
            <person name="de Groot N.N."/>
        </authorList>
    </citation>
    <scope>NUCLEOTIDE SEQUENCE [LARGE SCALE GENOMIC DNA]</scope>
    <source>
        <strain evidence="13 14">DSM 44149</strain>
    </source>
</reference>
<keyword evidence="10" id="KW-1133">Transmembrane helix</keyword>
<keyword evidence="7" id="KW-0067">ATP-binding</keyword>
<keyword evidence="5" id="KW-0547">Nucleotide-binding</keyword>
<keyword evidence="3" id="KW-0597">Phosphoprotein</keyword>